<dbReference type="Gene3D" id="3.60.21.10">
    <property type="match status" value="1"/>
</dbReference>
<dbReference type="Pfam" id="PF16656">
    <property type="entry name" value="Pur_ac_phosph_N"/>
    <property type="match status" value="1"/>
</dbReference>
<dbReference type="GO" id="GO:0046872">
    <property type="term" value="F:metal ion binding"/>
    <property type="evidence" value="ECO:0007669"/>
    <property type="project" value="InterPro"/>
</dbReference>
<keyword evidence="1" id="KW-0732">Signal</keyword>
<dbReference type="InterPro" id="IPR029052">
    <property type="entry name" value="Metallo-depent_PP-like"/>
</dbReference>
<dbReference type="GO" id="GO:0004035">
    <property type="term" value="F:alkaline phosphatase activity"/>
    <property type="evidence" value="ECO:0007669"/>
    <property type="project" value="UniProtKB-EC"/>
</dbReference>
<dbReference type="SUPFAM" id="SSF49363">
    <property type="entry name" value="Purple acid phosphatase, N-terminal domain"/>
    <property type="match status" value="1"/>
</dbReference>
<dbReference type="Gene3D" id="2.60.40.380">
    <property type="entry name" value="Purple acid phosphatase-like, N-terminal"/>
    <property type="match status" value="1"/>
</dbReference>
<accession>A0A517SAA0</accession>
<dbReference type="OrthoDB" id="9809781at2"/>
<evidence type="ECO:0000256" key="1">
    <source>
        <dbReference type="ARBA" id="ARBA00022729"/>
    </source>
</evidence>
<dbReference type="InterPro" id="IPR004843">
    <property type="entry name" value="Calcineurin-like_PHP"/>
</dbReference>
<keyword evidence="5" id="KW-1185">Reference proteome</keyword>
<evidence type="ECO:0000259" key="3">
    <source>
        <dbReference type="Pfam" id="PF16656"/>
    </source>
</evidence>
<dbReference type="SUPFAM" id="SSF56300">
    <property type="entry name" value="Metallo-dependent phosphatases"/>
    <property type="match status" value="1"/>
</dbReference>
<dbReference type="EC" id="3.1.3.1" evidence="4"/>
<dbReference type="Proteomes" id="UP000315700">
    <property type="component" value="Chromosome"/>
</dbReference>
<feature type="domain" description="Purple acid phosphatase N-terminal" evidence="3">
    <location>
        <begin position="54"/>
        <end position="150"/>
    </location>
</feature>
<sequence length="467" mass="52462">MNHQLSFKAFCGQAIATLVAFGPSTVVLAHDGPDHRHAPRQVKPAEYYAPSPVPDRIILTWSGDPSTTQAVTWRTSADVEQGIAEIAVADAGPYFPKKARQVMATAETLKTDINEARFHSVEFTELSPKTKYAYRVGDGLNWSEWFHVTTASDRPEPFSFIYFGDAQNDIRSLWSRVVREAYSDAPKAAFMLHAGDLINKAEDDAEWGEWFGAGAWLNAMMPSVPIPGNHEQAKGANGERARLSHHWRPQFALPTNGPEGLEEACYTLEYQGVRIIGLDSNRRLDDQTMWLDKVLAANKCRWVVCTFHHPVFSTGKERDNKELREAWKPILDRHKVDIVLQGHDHTYGRTGLETPKVPAQTIGNVPTGLNARDEKTGTVYVVSVSGPKQYDLQRHEFMKRQAQDTQLYQIIHIDGETLKYEARTAVGDVYDAFTLQKQNGSINKLIEQIPEVPERLRATGSKEQAVR</sequence>
<dbReference type="InterPro" id="IPR008963">
    <property type="entry name" value="Purple_acid_Pase-like_N"/>
</dbReference>
<proteinExistence type="predicted"/>
<name>A0A517SAA0_9PLAN</name>
<dbReference type="InterPro" id="IPR015914">
    <property type="entry name" value="PAPs_N"/>
</dbReference>
<keyword evidence="4" id="KW-0378">Hydrolase</keyword>
<dbReference type="PANTHER" id="PTHR22953:SF153">
    <property type="entry name" value="PURPLE ACID PHOSPHATASE"/>
    <property type="match status" value="1"/>
</dbReference>
<dbReference type="InterPro" id="IPR039331">
    <property type="entry name" value="PAPs-like"/>
</dbReference>
<dbReference type="InParanoid" id="A0A517SAA0"/>
<evidence type="ECO:0000313" key="5">
    <source>
        <dbReference type="Proteomes" id="UP000315700"/>
    </source>
</evidence>
<reference evidence="4 5" key="1">
    <citation type="submission" date="2019-02" db="EMBL/GenBank/DDBJ databases">
        <title>Deep-cultivation of Planctomycetes and their phenomic and genomic characterization uncovers novel biology.</title>
        <authorList>
            <person name="Wiegand S."/>
            <person name="Jogler M."/>
            <person name="Boedeker C."/>
            <person name="Pinto D."/>
            <person name="Vollmers J."/>
            <person name="Rivas-Marin E."/>
            <person name="Kohn T."/>
            <person name="Peeters S.H."/>
            <person name="Heuer A."/>
            <person name="Rast P."/>
            <person name="Oberbeckmann S."/>
            <person name="Bunk B."/>
            <person name="Jeske O."/>
            <person name="Meyerdierks A."/>
            <person name="Storesund J.E."/>
            <person name="Kallscheuer N."/>
            <person name="Luecker S."/>
            <person name="Lage O.M."/>
            <person name="Pohl T."/>
            <person name="Merkel B.J."/>
            <person name="Hornburger P."/>
            <person name="Mueller R.-W."/>
            <person name="Bruemmer F."/>
            <person name="Labrenz M."/>
            <person name="Spormann A.M."/>
            <person name="Op den Camp H."/>
            <person name="Overmann J."/>
            <person name="Amann R."/>
            <person name="Jetten M.S.M."/>
            <person name="Mascher T."/>
            <person name="Medema M.H."/>
            <person name="Devos D.P."/>
            <person name="Kaster A.-K."/>
            <person name="Ovreas L."/>
            <person name="Rohde M."/>
            <person name="Galperin M.Y."/>
            <person name="Jogler C."/>
        </authorList>
    </citation>
    <scope>NUCLEOTIDE SEQUENCE [LARGE SCALE GENOMIC DNA]</scope>
    <source>
        <strain evidence="4 5">Pan44</strain>
    </source>
</reference>
<evidence type="ECO:0000259" key="2">
    <source>
        <dbReference type="Pfam" id="PF00149"/>
    </source>
</evidence>
<dbReference type="PANTHER" id="PTHR22953">
    <property type="entry name" value="ACID PHOSPHATASE RELATED"/>
    <property type="match status" value="1"/>
</dbReference>
<dbReference type="GO" id="GO:0003993">
    <property type="term" value="F:acid phosphatase activity"/>
    <property type="evidence" value="ECO:0007669"/>
    <property type="project" value="InterPro"/>
</dbReference>
<dbReference type="AlphaFoldDB" id="A0A517SAA0"/>
<protein>
    <submittedName>
        <fullName evidence="4">Alkaline phosphatase</fullName>
        <ecNumber evidence="4">3.1.3.1</ecNumber>
    </submittedName>
</protein>
<feature type="domain" description="Calcineurin-like phosphoesterase" evidence="2">
    <location>
        <begin position="169"/>
        <end position="347"/>
    </location>
</feature>
<dbReference type="KEGG" id="ccos:Pan44_10760"/>
<dbReference type="Pfam" id="PF00149">
    <property type="entry name" value="Metallophos"/>
    <property type="match status" value="1"/>
</dbReference>
<dbReference type="RefSeq" id="WP_145027954.1">
    <property type="nucleotide sequence ID" value="NZ_CP036271.1"/>
</dbReference>
<dbReference type="EMBL" id="CP036271">
    <property type="protein sequence ID" value="QDT53061.1"/>
    <property type="molecule type" value="Genomic_DNA"/>
</dbReference>
<organism evidence="4 5">
    <name type="scientific">Caulifigura coniformis</name>
    <dbReference type="NCBI Taxonomy" id="2527983"/>
    <lineage>
        <taxon>Bacteria</taxon>
        <taxon>Pseudomonadati</taxon>
        <taxon>Planctomycetota</taxon>
        <taxon>Planctomycetia</taxon>
        <taxon>Planctomycetales</taxon>
        <taxon>Planctomycetaceae</taxon>
        <taxon>Caulifigura</taxon>
    </lineage>
</organism>
<gene>
    <name evidence="4" type="primary">phoA_2</name>
    <name evidence="4" type="ORF">Pan44_10760</name>
</gene>
<evidence type="ECO:0000313" key="4">
    <source>
        <dbReference type="EMBL" id="QDT53061.1"/>
    </source>
</evidence>